<organism evidence="1 2">
    <name type="scientific">Cylindrotheca closterium</name>
    <dbReference type="NCBI Taxonomy" id="2856"/>
    <lineage>
        <taxon>Eukaryota</taxon>
        <taxon>Sar</taxon>
        <taxon>Stramenopiles</taxon>
        <taxon>Ochrophyta</taxon>
        <taxon>Bacillariophyta</taxon>
        <taxon>Bacillariophyceae</taxon>
        <taxon>Bacillariophycidae</taxon>
        <taxon>Bacillariales</taxon>
        <taxon>Bacillariaceae</taxon>
        <taxon>Cylindrotheca</taxon>
    </lineage>
</organism>
<dbReference type="EMBL" id="CAKOGP040001757">
    <property type="protein sequence ID" value="CAJ1948835.1"/>
    <property type="molecule type" value="Genomic_DNA"/>
</dbReference>
<protein>
    <submittedName>
        <fullName evidence="1">Uncharacterized protein</fullName>
    </submittedName>
</protein>
<gene>
    <name evidence="1" type="ORF">CYCCA115_LOCUS11804</name>
</gene>
<sequence length="93" mass="10506">MHNHDQNRSATCTLKIPPLKNPKPEKLLEILELVKKAWKGQAIVTAEDRAQSLEQRIGDLERTTFCNALPNSRIITDANLEQAKKTIFQQNAA</sequence>
<evidence type="ECO:0000313" key="1">
    <source>
        <dbReference type="EMBL" id="CAJ1948835.1"/>
    </source>
</evidence>
<proteinExistence type="predicted"/>
<evidence type="ECO:0000313" key="2">
    <source>
        <dbReference type="Proteomes" id="UP001295423"/>
    </source>
</evidence>
<reference evidence="1" key="1">
    <citation type="submission" date="2023-08" db="EMBL/GenBank/DDBJ databases">
        <authorList>
            <person name="Audoor S."/>
            <person name="Bilcke G."/>
        </authorList>
    </citation>
    <scope>NUCLEOTIDE SEQUENCE</scope>
</reference>
<keyword evidence="2" id="KW-1185">Reference proteome</keyword>
<comment type="caution">
    <text evidence="1">The sequence shown here is derived from an EMBL/GenBank/DDBJ whole genome shotgun (WGS) entry which is preliminary data.</text>
</comment>
<name>A0AAD2PU90_9STRA</name>
<dbReference type="AlphaFoldDB" id="A0AAD2PU90"/>
<dbReference type="Proteomes" id="UP001295423">
    <property type="component" value="Unassembled WGS sequence"/>
</dbReference>
<accession>A0AAD2PU90</accession>